<dbReference type="EMBL" id="MN740430">
    <property type="protein sequence ID" value="QHU06070.1"/>
    <property type="molecule type" value="Genomic_DNA"/>
</dbReference>
<dbReference type="AlphaFoldDB" id="A0A6C0JMV6"/>
<protein>
    <submittedName>
        <fullName evidence="1">Uncharacterized protein</fullName>
    </submittedName>
</protein>
<organism evidence="1">
    <name type="scientific">viral metagenome</name>
    <dbReference type="NCBI Taxonomy" id="1070528"/>
    <lineage>
        <taxon>unclassified sequences</taxon>
        <taxon>metagenomes</taxon>
        <taxon>organismal metagenomes</taxon>
    </lineage>
</organism>
<evidence type="ECO:0000313" key="1">
    <source>
        <dbReference type="EMBL" id="QHU06070.1"/>
    </source>
</evidence>
<proteinExistence type="predicted"/>
<accession>A0A6C0JMV6</accession>
<name>A0A6C0JMV6_9ZZZZ</name>
<sequence>MNTPQYKKQYLNNLKLEISNNNKHLLANKNQPSTQQYIQNTNQQVLGVSTFNYGGITQIQPKGTKFNGFK</sequence>
<reference evidence="1" key="1">
    <citation type="journal article" date="2020" name="Nature">
        <title>Giant virus diversity and host interactions through global metagenomics.</title>
        <authorList>
            <person name="Schulz F."/>
            <person name="Roux S."/>
            <person name="Paez-Espino D."/>
            <person name="Jungbluth S."/>
            <person name="Walsh D.A."/>
            <person name="Denef V.J."/>
            <person name="McMahon K.D."/>
            <person name="Konstantinidis K.T."/>
            <person name="Eloe-Fadrosh E.A."/>
            <person name="Kyrpides N.C."/>
            <person name="Woyke T."/>
        </authorList>
    </citation>
    <scope>NUCLEOTIDE SEQUENCE</scope>
    <source>
        <strain evidence="1">GVMAG-M-3300027747-57</strain>
    </source>
</reference>